<proteinExistence type="predicted"/>
<name>A0A9X3F4T1_9BACT</name>
<dbReference type="Pfam" id="PF17132">
    <property type="entry name" value="Glyco_hydro_106"/>
    <property type="match status" value="1"/>
</dbReference>
<dbReference type="GO" id="GO:0016787">
    <property type="term" value="F:hydrolase activity"/>
    <property type="evidence" value="ECO:0007669"/>
    <property type="project" value="UniProtKB-KW"/>
</dbReference>
<protein>
    <submittedName>
        <fullName evidence="2">Glycosyl hydrolase</fullName>
    </submittedName>
</protein>
<dbReference type="RefSeq" id="WP_343331300.1">
    <property type="nucleotide sequence ID" value="NZ_JAPOHD010000005.1"/>
</dbReference>
<evidence type="ECO:0000313" key="3">
    <source>
        <dbReference type="Proteomes" id="UP001145087"/>
    </source>
</evidence>
<accession>A0A9X3F4T1</accession>
<dbReference type="PROSITE" id="PS51257">
    <property type="entry name" value="PROKAR_LIPOPROTEIN"/>
    <property type="match status" value="1"/>
</dbReference>
<keyword evidence="3" id="KW-1185">Reference proteome</keyword>
<reference evidence="2" key="1">
    <citation type="submission" date="2022-11" db="EMBL/GenBank/DDBJ databases">
        <title>Marilongibacter aestuarii gen. nov., sp. nov., isolated from tidal flat sediment.</title>
        <authorList>
            <person name="Jiayan W."/>
        </authorList>
    </citation>
    <scope>NUCLEOTIDE SEQUENCE</scope>
    <source>
        <strain evidence="2">Z1-6</strain>
    </source>
</reference>
<gene>
    <name evidence="2" type="ORF">OU798_01320</name>
</gene>
<dbReference type="EMBL" id="JAPOHD010000005">
    <property type="protein sequence ID" value="MCY1718961.1"/>
    <property type="molecule type" value="Genomic_DNA"/>
</dbReference>
<feature type="chain" id="PRO_5040788003" evidence="1">
    <location>
        <begin position="20"/>
        <end position="325"/>
    </location>
</feature>
<sequence length="325" mass="36287">MRKIFQLALILLALQTVMSCSTNEYKRSNNNLESGFVTPPDSIQIGVYWLWISDHISKEGVEKDLYAMKKAGITRAFIGNIGLDNVPEGNVKMFSDVWWDILHVALKTATDLNIDIGIFNSPGWSQSGGPWVKPEEAMRYLATSELRVSGPKKINLKLDKPTDFFQDVKTLAYPVSKEDKFVLNTTNAEITSIPKITHLKRVFDGNKKTGIDFPKGDTFTIDVTAKEPLIARSLLIRTTEKKFKANAIFQVKETNGAFRTISEFEIDRSNSSLNVGFEPYAPVVVSLPEVTNKSFRLIISNYREGSGLTDLVISSAPRIDLKSAS</sequence>
<feature type="signal peptide" evidence="1">
    <location>
        <begin position="1"/>
        <end position="19"/>
    </location>
</feature>
<comment type="caution">
    <text evidence="2">The sequence shown here is derived from an EMBL/GenBank/DDBJ whole genome shotgun (WGS) entry which is preliminary data.</text>
</comment>
<evidence type="ECO:0000256" key="1">
    <source>
        <dbReference type="SAM" id="SignalP"/>
    </source>
</evidence>
<evidence type="ECO:0000313" key="2">
    <source>
        <dbReference type="EMBL" id="MCY1718961.1"/>
    </source>
</evidence>
<dbReference type="AlphaFoldDB" id="A0A9X3F4T1"/>
<dbReference type="Proteomes" id="UP001145087">
    <property type="component" value="Unassembled WGS sequence"/>
</dbReference>
<keyword evidence="1" id="KW-0732">Signal</keyword>
<organism evidence="2 3">
    <name type="scientific">Draconibacterium aestuarii</name>
    <dbReference type="NCBI Taxonomy" id="2998507"/>
    <lineage>
        <taxon>Bacteria</taxon>
        <taxon>Pseudomonadati</taxon>
        <taxon>Bacteroidota</taxon>
        <taxon>Bacteroidia</taxon>
        <taxon>Marinilabiliales</taxon>
        <taxon>Prolixibacteraceae</taxon>
        <taxon>Draconibacterium</taxon>
    </lineage>
</organism>
<keyword evidence="2" id="KW-0378">Hydrolase</keyword>